<dbReference type="EMBL" id="BMJY01000001">
    <property type="protein sequence ID" value="GGH34265.1"/>
    <property type="molecule type" value="Genomic_DNA"/>
</dbReference>
<name>A0A917ICG3_9MICO</name>
<dbReference type="GO" id="GO:0006508">
    <property type="term" value="P:proteolysis"/>
    <property type="evidence" value="ECO:0007669"/>
    <property type="project" value="InterPro"/>
</dbReference>
<reference evidence="2" key="1">
    <citation type="journal article" date="2014" name="Int. J. Syst. Evol. Microbiol.">
        <title>Complete genome sequence of Corynebacterium casei LMG S-19264T (=DSM 44701T), isolated from a smear-ripened cheese.</title>
        <authorList>
            <consortium name="US DOE Joint Genome Institute (JGI-PGF)"/>
            <person name="Walter F."/>
            <person name="Albersmeier A."/>
            <person name="Kalinowski J."/>
            <person name="Ruckert C."/>
        </authorList>
    </citation>
    <scope>NUCLEOTIDE SEQUENCE</scope>
    <source>
        <strain evidence="2">CGMCC 1.15794</strain>
    </source>
</reference>
<dbReference type="CDD" id="cd14814">
    <property type="entry name" value="Peptidase_M15"/>
    <property type="match status" value="1"/>
</dbReference>
<evidence type="ECO:0000313" key="2">
    <source>
        <dbReference type="EMBL" id="GGH34265.1"/>
    </source>
</evidence>
<feature type="domain" description="D-alanyl-D-alanine carboxypeptidase-like core" evidence="1">
    <location>
        <begin position="36"/>
        <end position="150"/>
    </location>
</feature>
<dbReference type="InterPro" id="IPR009045">
    <property type="entry name" value="Zn_M74/Hedgehog-like"/>
</dbReference>
<dbReference type="RefSeq" id="WP_188754365.1">
    <property type="nucleotide sequence ID" value="NZ_BMJY01000001.1"/>
</dbReference>
<dbReference type="AlphaFoldDB" id="A0A917ICG3"/>
<accession>A0A917ICG3</accession>
<dbReference type="Proteomes" id="UP000657592">
    <property type="component" value="Unassembled WGS sequence"/>
</dbReference>
<evidence type="ECO:0000259" key="1">
    <source>
        <dbReference type="Pfam" id="PF02557"/>
    </source>
</evidence>
<dbReference type="GO" id="GO:0008233">
    <property type="term" value="F:peptidase activity"/>
    <property type="evidence" value="ECO:0007669"/>
    <property type="project" value="InterPro"/>
</dbReference>
<gene>
    <name evidence="2" type="ORF">GCM10010921_01840</name>
</gene>
<dbReference type="PANTHER" id="PTHR34385">
    <property type="entry name" value="D-ALANYL-D-ALANINE CARBOXYPEPTIDASE"/>
    <property type="match status" value="1"/>
</dbReference>
<dbReference type="PANTHER" id="PTHR34385:SF1">
    <property type="entry name" value="PEPTIDOGLYCAN L-ALANYL-D-GLUTAMATE ENDOPEPTIDASE CWLK"/>
    <property type="match status" value="1"/>
</dbReference>
<evidence type="ECO:0000313" key="3">
    <source>
        <dbReference type="Proteomes" id="UP000657592"/>
    </source>
</evidence>
<proteinExistence type="predicted"/>
<dbReference type="InterPro" id="IPR003709">
    <property type="entry name" value="VanY-like_core_dom"/>
</dbReference>
<dbReference type="Gene3D" id="3.30.1380.10">
    <property type="match status" value="1"/>
</dbReference>
<reference evidence="2" key="2">
    <citation type="submission" date="2020-09" db="EMBL/GenBank/DDBJ databases">
        <authorList>
            <person name="Sun Q."/>
            <person name="Zhou Y."/>
        </authorList>
    </citation>
    <scope>NUCLEOTIDE SEQUENCE</scope>
    <source>
        <strain evidence="2">CGMCC 1.15794</strain>
    </source>
</reference>
<dbReference type="SUPFAM" id="SSF55166">
    <property type="entry name" value="Hedgehog/DD-peptidase"/>
    <property type="match status" value="1"/>
</dbReference>
<protein>
    <recommendedName>
        <fullName evidence="1">D-alanyl-D-alanine carboxypeptidase-like core domain-containing protein</fullName>
    </recommendedName>
</protein>
<comment type="caution">
    <text evidence="2">The sequence shown here is derived from an EMBL/GenBank/DDBJ whole genome shotgun (WGS) entry which is preliminary data.</text>
</comment>
<dbReference type="Pfam" id="PF02557">
    <property type="entry name" value="VanY"/>
    <property type="match status" value="1"/>
</dbReference>
<sequence length="295" mass="32179">MGGTDTTVRIDGWPVAPGTAHAFQTRLKPAFERAFPGITLHVYSGYRSYADQEAIFRERYRAGAHSPYGDYRWWNGVRWGRVSGEGTVAVPGTSNHQSGHALDVRDSGRDAGVTVAGNARSNWIRQNARDHGFDPAGYGFAEPWHIEYTGDPWAAPAAVASVQTATAAFSEEDPDMPIHIRRERDGHTWTVVPGLYIKHHPNVQNGNIAGYLTTGSTKRPDFRSLNDADLSIAMWDLGFPELKGDIGKLPRNGGYVWAERAAATTWVKDRLGGSVLGNAPSISALLDRIAKKLGA</sequence>
<organism evidence="2 3">
    <name type="scientific">Microbacterium album</name>
    <dbReference type="NCBI Taxonomy" id="2053191"/>
    <lineage>
        <taxon>Bacteria</taxon>
        <taxon>Bacillati</taxon>
        <taxon>Actinomycetota</taxon>
        <taxon>Actinomycetes</taxon>
        <taxon>Micrococcales</taxon>
        <taxon>Microbacteriaceae</taxon>
        <taxon>Microbacterium</taxon>
    </lineage>
</organism>
<dbReference type="InterPro" id="IPR052179">
    <property type="entry name" value="DD-CPase-like"/>
</dbReference>
<keyword evidence="3" id="KW-1185">Reference proteome</keyword>